<name>A0AAV1K4P7_9NEOP</name>
<reference evidence="1 2" key="1">
    <citation type="submission" date="2023-11" db="EMBL/GenBank/DDBJ databases">
        <authorList>
            <person name="Okamura Y."/>
        </authorList>
    </citation>
    <scope>NUCLEOTIDE SEQUENCE [LARGE SCALE GENOMIC DNA]</scope>
</reference>
<keyword evidence="2" id="KW-1185">Reference proteome</keyword>
<comment type="caution">
    <text evidence="1">The sequence shown here is derived from an EMBL/GenBank/DDBJ whole genome shotgun (WGS) entry which is preliminary data.</text>
</comment>
<protein>
    <submittedName>
        <fullName evidence="1">Uncharacterized protein</fullName>
    </submittedName>
</protein>
<sequence length="85" mass="9433">MEVYSDDVTLTVELARIITRNLAVSVEIKIAGAVTYGVALFEIRRNSSVELVKRRSVLLLQQACASDGRHLNIKLAALGHVYTEY</sequence>
<dbReference type="AlphaFoldDB" id="A0AAV1K4P7"/>
<dbReference type="EMBL" id="CAVLEF010000280">
    <property type="protein sequence ID" value="CAK1555348.1"/>
    <property type="molecule type" value="Genomic_DNA"/>
</dbReference>
<evidence type="ECO:0000313" key="1">
    <source>
        <dbReference type="EMBL" id="CAK1555348.1"/>
    </source>
</evidence>
<evidence type="ECO:0000313" key="2">
    <source>
        <dbReference type="Proteomes" id="UP001497472"/>
    </source>
</evidence>
<accession>A0AAV1K4P7</accession>
<organism evidence="1 2">
    <name type="scientific">Leptosia nina</name>
    <dbReference type="NCBI Taxonomy" id="320188"/>
    <lineage>
        <taxon>Eukaryota</taxon>
        <taxon>Metazoa</taxon>
        <taxon>Ecdysozoa</taxon>
        <taxon>Arthropoda</taxon>
        <taxon>Hexapoda</taxon>
        <taxon>Insecta</taxon>
        <taxon>Pterygota</taxon>
        <taxon>Neoptera</taxon>
        <taxon>Endopterygota</taxon>
        <taxon>Lepidoptera</taxon>
        <taxon>Glossata</taxon>
        <taxon>Ditrysia</taxon>
        <taxon>Papilionoidea</taxon>
        <taxon>Pieridae</taxon>
        <taxon>Pierinae</taxon>
        <taxon>Leptosia</taxon>
    </lineage>
</organism>
<proteinExistence type="predicted"/>
<dbReference type="Proteomes" id="UP001497472">
    <property type="component" value="Unassembled WGS sequence"/>
</dbReference>
<gene>
    <name evidence="1" type="ORF">LNINA_LOCUS14169</name>
</gene>